<organism evidence="2 3">
    <name type="scientific">Methanosalsum natronophilum</name>
    <dbReference type="NCBI Taxonomy" id="768733"/>
    <lineage>
        <taxon>Archaea</taxon>
        <taxon>Methanobacteriati</taxon>
        <taxon>Methanobacteriota</taxon>
        <taxon>Stenosarchaea group</taxon>
        <taxon>Methanomicrobia</taxon>
        <taxon>Methanosarcinales</taxon>
        <taxon>Methanosarcinaceae</taxon>
        <taxon>Methanosalsum</taxon>
    </lineage>
</organism>
<proteinExistence type="predicted"/>
<dbReference type="InterPro" id="IPR007712">
    <property type="entry name" value="RelE/ParE_toxin"/>
</dbReference>
<dbReference type="InterPro" id="IPR035093">
    <property type="entry name" value="RelE/ParE_toxin_dom_sf"/>
</dbReference>
<dbReference type="Pfam" id="PF05016">
    <property type="entry name" value="ParE_toxin"/>
    <property type="match status" value="1"/>
</dbReference>
<reference evidence="2 3" key="1">
    <citation type="submission" date="2018-08" db="EMBL/GenBank/DDBJ databases">
        <title>The metabolism and importance of syntrophic acetate oxidation coupled to methane or sulfide production in haloalkaline environments.</title>
        <authorList>
            <person name="Timmers P.H.A."/>
            <person name="Vavourakis C.D."/>
            <person name="Sorokin D.Y."/>
            <person name="Sinninghe Damste J.S."/>
            <person name="Muyzer G."/>
            <person name="Stams A.J.M."/>
            <person name="Plugge C.M."/>
        </authorList>
    </citation>
    <scope>NUCLEOTIDE SEQUENCE [LARGE SCALE GENOMIC DNA]</scope>
    <source>
        <strain evidence="2">MSAO_Arc3</strain>
    </source>
</reference>
<accession>A0A3R7YIN1</accession>
<comment type="caution">
    <text evidence="2">The sequence shown here is derived from an EMBL/GenBank/DDBJ whole genome shotgun (WGS) entry which is preliminary data.</text>
</comment>
<dbReference type="PANTHER" id="PTHR38813">
    <property type="match status" value="1"/>
</dbReference>
<sequence length="96" mass="11580">MNYQGLFTNAFKKDLKSIQRKHQLDLKKIIDAIEDIILVDPYSADLKQLACFNYYRYRVGDYRIVFDIENETDIIFLAVDMRFTIYNKLRNRMNKC</sequence>
<dbReference type="AlphaFoldDB" id="A0A3R7YIN1"/>
<name>A0A3R7YIN1_9EURY</name>
<evidence type="ECO:0000313" key="3">
    <source>
        <dbReference type="Proteomes" id="UP000284763"/>
    </source>
</evidence>
<evidence type="ECO:0000313" key="2">
    <source>
        <dbReference type="EMBL" id="RQD85679.1"/>
    </source>
</evidence>
<dbReference type="Proteomes" id="UP000284763">
    <property type="component" value="Unassembled WGS sequence"/>
</dbReference>
<dbReference type="InterPro" id="IPR052747">
    <property type="entry name" value="TA_system_RelE_toxin"/>
</dbReference>
<protein>
    <submittedName>
        <fullName evidence="2">Type II toxin-antitoxin system RelE/ParE family toxin</fullName>
    </submittedName>
</protein>
<dbReference type="Gene3D" id="3.30.2310.20">
    <property type="entry name" value="RelE-like"/>
    <property type="match status" value="1"/>
</dbReference>
<evidence type="ECO:0000256" key="1">
    <source>
        <dbReference type="ARBA" id="ARBA00022649"/>
    </source>
</evidence>
<keyword evidence="1" id="KW-1277">Toxin-antitoxin system</keyword>
<dbReference type="EMBL" id="QZAB01000287">
    <property type="protein sequence ID" value="RQD85679.1"/>
    <property type="molecule type" value="Genomic_DNA"/>
</dbReference>
<gene>
    <name evidence="2" type="ORF">D5R95_04380</name>
</gene>
<dbReference type="PANTHER" id="PTHR38813:SF1">
    <property type="entry name" value="TOXIN RELE1-RELATED"/>
    <property type="match status" value="1"/>
</dbReference>
<dbReference type="SUPFAM" id="SSF143011">
    <property type="entry name" value="RelE-like"/>
    <property type="match status" value="1"/>
</dbReference>